<reference evidence="2 3" key="1">
    <citation type="submission" date="2017-12" db="EMBL/GenBank/DDBJ databases">
        <title>Comparative genomics of Botrytis spp.</title>
        <authorList>
            <person name="Valero-Jimenez C.A."/>
            <person name="Tapia P."/>
            <person name="Veloso J."/>
            <person name="Silva-Moreno E."/>
            <person name="Staats M."/>
            <person name="Valdes J.H."/>
            <person name="Van Kan J.A.L."/>
        </authorList>
    </citation>
    <scope>NUCLEOTIDE SEQUENCE [LARGE SCALE GENOMIC DNA]</scope>
    <source>
        <strain evidence="2 3">MUCL435</strain>
    </source>
</reference>
<keyword evidence="1" id="KW-0732">Signal</keyword>
<name>A0A4S8QNI0_9HELO</name>
<feature type="signal peptide" evidence="1">
    <location>
        <begin position="1"/>
        <end position="23"/>
    </location>
</feature>
<evidence type="ECO:0000313" key="3">
    <source>
        <dbReference type="Proteomes" id="UP000308671"/>
    </source>
</evidence>
<organism evidence="2 3">
    <name type="scientific">Botrytis galanthina</name>
    <dbReference type="NCBI Taxonomy" id="278940"/>
    <lineage>
        <taxon>Eukaryota</taxon>
        <taxon>Fungi</taxon>
        <taxon>Dikarya</taxon>
        <taxon>Ascomycota</taxon>
        <taxon>Pezizomycotina</taxon>
        <taxon>Leotiomycetes</taxon>
        <taxon>Helotiales</taxon>
        <taxon>Sclerotiniaceae</taxon>
        <taxon>Botrytis</taxon>
    </lineage>
</organism>
<dbReference type="SUPFAM" id="SSF55486">
    <property type="entry name" value="Metalloproteases ('zincins'), catalytic domain"/>
    <property type="match status" value="1"/>
</dbReference>
<dbReference type="AlphaFoldDB" id="A0A4S8QNI0"/>
<proteinExistence type="predicted"/>
<dbReference type="GO" id="GO:0008237">
    <property type="term" value="F:metallopeptidase activity"/>
    <property type="evidence" value="ECO:0007669"/>
    <property type="project" value="InterPro"/>
</dbReference>
<comment type="caution">
    <text evidence="2">The sequence shown here is derived from an EMBL/GenBank/DDBJ whole genome shotgun (WGS) entry which is preliminary data.</text>
</comment>
<dbReference type="EMBL" id="PQXL01000470">
    <property type="protein sequence ID" value="THV45601.1"/>
    <property type="molecule type" value="Genomic_DNA"/>
</dbReference>
<dbReference type="Gene3D" id="3.40.390.10">
    <property type="entry name" value="Collagenase (Catalytic Domain)"/>
    <property type="match status" value="1"/>
</dbReference>
<dbReference type="InterPro" id="IPR024079">
    <property type="entry name" value="MetalloPept_cat_dom_sf"/>
</dbReference>
<gene>
    <name evidence="2" type="ORF">BGAL_0471g00100</name>
</gene>
<keyword evidence="3" id="KW-1185">Reference proteome</keyword>
<protein>
    <submittedName>
        <fullName evidence="2">Uncharacterized protein</fullName>
    </submittedName>
</protein>
<evidence type="ECO:0000256" key="1">
    <source>
        <dbReference type="SAM" id="SignalP"/>
    </source>
</evidence>
<feature type="chain" id="PRO_5020744463" evidence="1">
    <location>
        <begin position="24"/>
        <end position="359"/>
    </location>
</feature>
<accession>A0A4S8QNI0</accession>
<dbReference type="OrthoDB" id="5198706at2759"/>
<dbReference type="Proteomes" id="UP000308671">
    <property type="component" value="Unassembled WGS sequence"/>
</dbReference>
<sequence length="359" mass="40174">MTVSIFKRLLASFLIAVPLIVQPLPIYPETSSAPTNGTFLKPRLHQQFRIKDCNLEQTNAINTAIREIPQVLARTMVRLENLISQLKTPAFDIFEDLDDTDYSTLDTFGVLYGRLLLTNSNVESTSRADEPTAVDILNDYLDFVGLMYNAVASIATQNLDVTCSNDWANEKNNDDEDYGNATGNDGTDYYYDKSDNNFGWIQIKKVCQKNPTLEGFTFSISSNLMVENQHTLASIIAICPLATSRARFKTTLTSIRDKTLTKSDSLEELSSQTATFLLLHEFSHALSLVGGYAKGDNAYSWSKCLELPDQFSVQMAISNADSFAFFATAMFLDTYTWYTGQALPKDDHVELEQFSAVTY</sequence>
<evidence type="ECO:0000313" key="2">
    <source>
        <dbReference type="EMBL" id="THV45601.1"/>
    </source>
</evidence>